<accession>A0ABY6ZM19</accession>
<comment type="similarity">
    <text evidence="7">Belongs to the binding-protein-dependent transport system permease family.</text>
</comment>
<keyword evidence="4 7" id="KW-0812">Transmembrane</keyword>
<dbReference type="PANTHER" id="PTHR43744:SF12">
    <property type="entry name" value="ABC TRANSPORTER PERMEASE PROTEIN MG189-RELATED"/>
    <property type="match status" value="1"/>
</dbReference>
<evidence type="ECO:0000256" key="2">
    <source>
        <dbReference type="ARBA" id="ARBA00022448"/>
    </source>
</evidence>
<dbReference type="Pfam" id="PF00528">
    <property type="entry name" value="BPD_transp_1"/>
    <property type="match status" value="1"/>
</dbReference>
<keyword evidence="3" id="KW-1003">Cell membrane</keyword>
<organism evidence="9 10">
    <name type="scientific">Alicyclobacillus fastidiosus</name>
    <dbReference type="NCBI Taxonomy" id="392011"/>
    <lineage>
        <taxon>Bacteria</taxon>
        <taxon>Bacillati</taxon>
        <taxon>Bacillota</taxon>
        <taxon>Bacilli</taxon>
        <taxon>Bacillales</taxon>
        <taxon>Alicyclobacillaceae</taxon>
        <taxon>Alicyclobacillus</taxon>
    </lineage>
</organism>
<evidence type="ECO:0000256" key="1">
    <source>
        <dbReference type="ARBA" id="ARBA00004651"/>
    </source>
</evidence>
<feature type="transmembrane region" description="Helical" evidence="7">
    <location>
        <begin position="182"/>
        <end position="205"/>
    </location>
</feature>
<feature type="transmembrane region" description="Helical" evidence="7">
    <location>
        <begin position="141"/>
        <end position="161"/>
    </location>
</feature>
<dbReference type="PROSITE" id="PS50928">
    <property type="entry name" value="ABC_TM1"/>
    <property type="match status" value="1"/>
</dbReference>
<sequence length="276" mass="31833">MQRNSHVWSRIIVYAILTIGAATMLLPFFWMIMTSFKTYGESVQIPPVWIPRHFEWDWYHQALTEVDFLRYYWNTIIMTVGRTAGQLLTCAMAAYGFARLRFPGRNVIFLMVLAILMVPYQVVLIPQYIELRNFNWLDTFWALIVPGVFSAYGTFLLRQFFMGLPRDLEEAARIDGLSYWGVFWRIALPLTKPALTTLAFFDILWSWNDFLYPLVVTSSDSMRVLSVGIANLEGIYTTQFPLLMAGAVMATVPLLILFIFLQRFVVQGIAFTGIKG</sequence>
<protein>
    <submittedName>
        <fullName evidence="9">Carbohydrate ABC transporter permease</fullName>
    </submittedName>
</protein>
<evidence type="ECO:0000256" key="7">
    <source>
        <dbReference type="RuleBase" id="RU363032"/>
    </source>
</evidence>
<dbReference type="CDD" id="cd06261">
    <property type="entry name" value="TM_PBP2"/>
    <property type="match status" value="1"/>
</dbReference>
<comment type="subcellular location">
    <subcellularLocation>
        <location evidence="1 7">Cell membrane</location>
        <topology evidence="1 7">Multi-pass membrane protein</topology>
    </subcellularLocation>
</comment>
<evidence type="ECO:0000256" key="6">
    <source>
        <dbReference type="ARBA" id="ARBA00023136"/>
    </source>
</evidence>
<keyword evidence="5 7" id="KW-1133">Transmembrane helix</keyword>
<keyword evidence="10" id="KW-1185">Reference proteome</keyword>
<feature type="transmembrane region" description="Helical" evidence="7">
    <location>
        <begin position="71"/>
        <end position="95"/>
    </location>
</feature>
<dbReference type="EMBL" id="CP104067">
    <property type="protein sequence ID" value="WAH43965.1"/>
    <property type="molecule type" value="Genomic_DNA"/>
</dbReference>
<feature type="transmembrane region" description="Helical" evidence="7">
    <location>
        <begin position="12"/>
        <end position="33"/>
    </location>
</feature>
<evidence type="ECO:0000256" key="4">
    <source>
        <dbReference type="ARBA" id="ARBA00022692"/>
    </source>
</evidence>
<dbReference type="Gene3D" id="1.10.3720.10">
    <property type="entry name" value="MetI-like"/>
    <property type="match status" value="1"/>
</dbReference>
<feature type="transmembrane region" description="Helical" evidence="7">
    <location>
        <begin position="107"/>
        <end position="129"/>
    </location>
</feature>
<feature type="transmembrane region" description="Helical" evidence="7">
    <location>
        <begin position="240"/>
        <end position="261"/>
    </location>
</feature>
<keyword evidence="2 7" id="KW-0813">Transport</keyword>
<evidence type="ECO:0000259" key="8">
    <source>
        <dbReference type="PROSITE" id="PS50928"/>
    </source>
</evidence>
<evidence type="ECO:0000313" key="10">
    <source>
        <dbReference type="Proteomes" id="UP001164761"/>
    </source>
</evidence>
<evidence type="ECO:0000256" key="3">
    <source>
        <dbReference type="ARBA" id="ARBA00022475"/>
    </source>
</evidence>
<keyword evidence="6 7" id="KW-0472">Membrane</keyword>
<reference evidence="9" key="1">
    <citation type="submission" date="2022-08" db="EMBL/GenBank/DDBJ databases">
        <title>Alicyclobacillus fastidiosus DSM 17978, complete genome.</title>
        <authorList>
            <person name="Wang Q."/>
            <person name="Cai R."/>
            <person name="Wang Z."/>
        </authorList>
    </citation>
    <scope>NUCLEOTIDE SEQUENCE</scope>
    <source>
        <strain evidence="9">DSM 17978</strain>
    </source>
</reference>
<dbReference type="InterPro" id="IPR000515">
    <property type="entry name" value="MetI-like"/>
</dbReference>
<dbReference type="PANTHER" id="PTHR43744">
    <property type="entry name" value="ABC TRANSPORTER PERMEASE PROTEIN MG189-RELATED-RELATED"/>
    <property type="match status" value="1"/>
</dbReference>
<proteinExistence type="inferred from homology"/>
<evidence type="ECO:0000313" key="9">
    <source>
        <dbReference type="EMBL" id="WAH43965.1"/>
    </source>
</evidence>
<dbReference type="RefSeq" id="WP_268007870.1">
    <property type="nucleotide sequence ID" value="NZ_BSUT01000001.1"/>
</dbReference>
<evidence type="ECO:0000256" key="5">
    <source>
        <dbReference type="ARBA" id="ARBA00022989"/>
    </source>
</evidence>
<dbReference type="InterPro" id="IPR035906">
    <property type="entry name" value="MetI-like_sf"/>
</dbReference>
<dbReference type="SUPFAM" id="SSF161098">
    <property type="entry name" value="MetI-like"/>
    <property type="match status" value="1"/>
</dbReference>
<gene>
    <name evidence="9" type="ORF">NZD89_11580</name>
</gene>
<feature type="domain" description="ABC transmembrane type-1" evidence="8">
    <location>
        <begin position="72"/>
        <end position="261"/>
    </location>
</feature>
<name>A0ABY6ZM19_9BACL</name>
<dbReference type="Proteomes" id="UP001164761">
    <property type="component" value="Chromosome"/>
</dbReference>